<comment type="similarity">
    <text evidence="2">Belongs to the UPF0173 family.</text>
</comment>
<dbReference type="Pfam" id="PF12706">
    <property type="entry name" value="Lactamase_B_2"/>
    <property type="match status" value="1"/>
</dbReference>
<dbReference type="PANTHER" id="PTHR43546:SF3">
    <property type="entry name" value="UPF0173 METAL-DEPENDENT HYDROLASE MJ1163"/>
    <property type="match status" value="1"/>
</dbReference>
<keyword evidence="1 2" id="KW-0378">Hydrolase</keyword>
<dbReference type="InterPro" id="IPR022877">
    <property type="entry name" value="UPF0173"/>
</dbReference>
<dbReference type="Proteomes" id="UP001597427">
    <property type="component" value="Unassembled WGS sequence"/>
</dbReference>
<dbReference type="InterPro" id="IPR036866">
    <property type="entry name" value="RibonucZ/Hydroxyglut_hydro"/>
</dbReference>
<comment type="caution">
    <text evidence="4">The sequence shown here is derived from an EMBL/GenBank/DDBJ whole genome shotgun (WGS) entry which is preliminary data.</text>
</comment>
<dbReference type="GO" id="GO:0016787">
    <property type="term" value="F:hydrolase activity"/>
    <property type="evidence" value="ECO:0007669"/>
    <property type="project" value="UniProtKB-KW"/>
</dbReference>
<dbReference type="InterPro" id="IPR050114">
    <property type="entry name" value="UPF0173_UPF0282_UlaG_hydrolase"/>
</dbReference>
<dbReference type="InterPro" id="IPR001279">
    <property type="entry name" value="Metallo-B-lactamas"/>
</dbReference>
<accession>A0ABW5TKG8</accession>
<reference evidence="5" key="1">
    <citation type="journal article" date="2019" name="Int. J. Syst. Evol. Microbiol.">
        <title>The Global Catalogue of Microorganisms (GCM) 10K type strain sequencing project: providing services to taxonomists for standard genome sequencing and annotation.</title>
        <authorList>
            <consortium name="The Broad Institute Genomics Platform"/>
            <consortium name="The Broad Institute Genome Sequencing Center for Infectious Disease"/>
            <person name="Wu L."/>
            <person name="Ma J."/>
        </authorList>
    </citation>
    <scope>NUCLEOTIDE SEQUENCE [LARGE SCALE GENOMIC DNA]</scope>
    <source>
        <strain evidence="5">TISTR 932</strain>
    </source>
</reference>
<organism evidence="4 5">
    <name type="scientific">Enterococcus camelliae</name>
    <dbReference type="NCBI Taxonomy" id="453959"/>
    <lineage>
        <taxon>Bacteria</taxon>
        <taxon>Bacillati</taxon>
        <taxon>Bacillota</taxon>
        <taxon>Bacilli</taxon>
        <taxon>Lactobacillales</taxon>
        <taxon>Enterococcaceae</taxon>
        <taxon>Enterococcus</taxon>
    </lineage>
</organism>
<evidence type="ECO:0000259" key="3">
    <source>
        <dbReference type="SMART" id="SM00849"/>
    </source>
</evidence>
<dbReference type="PANTHER" id="PTHR43546">
    <property type="entry name" value="UPF0173 METAL-DEPENDENT HYDROLASE MJ1163-RELATED"/>
    <property type="match status" value="1"/>
</dbReference>
<dbReference type="SMART" id="SM00849">
    <property type="entry name" value="Lactamase_B"/>
    <property type="match status" value="1"/>
</dbReference>
<name>A0ABW5TKG8_9ENTE</name>
<evidence type="ECO:0000256" key="2">
    <source>
        <dbReference type="HAMAP-Rule" id="MF_00457"/>
    </source>
</evidence>
<dbReference type="RefSeq" id="WP_379981325.1">
    <property type="nucleotide sequence ID" value="NZ_JBHUMO010000044.1"/>
</dbReference>
<sequence>MNITYLGHSVVEITMSDGTHVIIDPFLKNNPLTKKEPMDVTAKWIIVTHGHSDHLGDTIEIAKHNQATVISIVEIAQYLARKGVANTHGLNIGGGYTFPFGRVSLTPAIHSSSIQENGQTIYLGEPAGVAIEAEGKTIYHAGDTADFSDLALIGEKYQLDVAFLPIGDNFTMGPQDAAKAAARLQAKKVIPIHYNTFPQIKQDPAAFVALLPEGVGKVMTVGETIEV</sequence>
<feature type="domain" description="Metallo-beta-lactamase" evidence="3">
    <location>
        <begin position="7"/>
        <end position="193"/>
    </location>
</feature>
<dbReference type="EMBL" id="JBHUMO010000044">
    <property type="protein sequence ID" value="MFD2729195.1"/>
    <property type="molecule type" value="Genomic_DNA"/>
</dbReference>
<protein>
    <recommendedName>
        <fullName evidence="2">UPF0173 metal-dependent hydrolase ACFSR0_07140</fullName>
    </recommendedName>
</protein>
<evidence type="ECO:0000313" key="5">
    <source>
        <dbReference type="Proteomes" id="UP001597427"/>
    </source>
</evidence>
<keyword evidence="5" id="KW-1185">Reference proteome</keyword>
<dbReference type="NCBIfam" id="NF001911">
    <property type="entry name" value="PRK00685.1"/>
    <property type="match status" value="1"/>
</dbReference>
<dbReference type="Gene3D" id="3.60.15.10">
    <property type="entry name" value="Ribonuclease Z/Hydroxyacylglutathione hydrolase-like"/>
    <property type="match status" value="1"/>
</dbReference>
<evidence type="ECO:0000313" key="4">
    <source>
        <dbReference type="EMBL" id="MFD2729195.1"/>
    </source>
</evidence>
<evidence type="ECO:0000256" key="1">
    <source>
        <dbReference type="ARBA" id="ARBA00022801"/>
    </source>
</evidence>
<gene>
    <name evidence="4" type="ORF">ACFSR0_07140</name>
</gene>
<dbReference type="HAMAP" id="MF_00457">
    <property type="entry name" value="UPF0173"/>
    <property type="match status" value="1"/>
</dbReference>
<dbReference type="SUPFAM" id="SSF56281">
    <property type="entry name" value="Metallo-hydrolase/oxidoreductase"/>
    <property type="match status" value="1"/>
</dbReference>
<proteinExistence type="inferred from homology"/>